<protein>
    <submittedName>
        <fullName evidence="1">Uncharacterized protein</fullName>
    </submittedName>
</protein>
<reference evidence="1" key="1">
    <citation type="submission" date="2011-11" db="EMBL/GenBank/DDBJ databases">
        <title>The Genome Sequence of Fusarium oxysporum PHW808.</title>
        <authorList>
            <consortium name="The Broad Institute Genome Sequencing Platform"/>
            <person name="Ma L.-J."/>
            <person name="Gale L.R."/>
            <person name="Schwartz D.C."/>
            <person name="Zhou S."/>
            <person name="Corby-Kistler H."/>
            <person name="Young S.K."/>
            <person name="Zeng Q."/>
            <person name="Gargeya S."/>
            <person name="Fitzgerald M."/>
            <person name="Haas B."/>
            <person name="Abouelleil A."/>
            <person name="Alvarado L."/>
            <person name="Arachchi H.M."/>
            <person name="Berlin A."/>
            <person name="Brown A."/>
            <person name="Chapman S.B."/>
            <person name="Chen Z."/>
            <person name="Dunbar C."/>
            <person name="Freedman E."/>
            <person name="Gearin G."/>
            <person name="Goldberg J."/>
            <person name="Griggs A."/>
            <person name="Gujja S."/>
            <person name="Heiman D."/>
            <person name="Howarth C."/>
            <person name="Larson L."/>
            <person name="Lui A."/>
            <person name="MacDonald P.J.P."/>
            <person name="Montmayeur A."/>
            <person name="Murphy C."/>
            <person name="Neiman D."/>
            <person name="Pearson M."/>
            <person name="Priest M."/>
            <person name="Roberts A."/>
            <person name="Saif S."/>
            <person name="Shea T."/>
            <person name="Shenoy N."/>
            <person name="Sisk P."/>
            <person name="Stolte C."/>
            <person name="Sykes S."/>
            <person name="Wortman J."/>
            <person name="Nusbaum C."/>
            <person name="Birren B."/>
        </authorList>
    </citation>
    <scope>NUCLEOTIDE SEQUENCE [LARGE SCALE GENOMIC DNA]</scope>
    <source>
        <strain evidence="1">54008</strain>
    </source>
</reference>
<dbReference type="Proteomes" id="UP000030676">
    <property type="component" value="Unassembled WGS sequence"/>
</dbReference>
<sequence length="66" mass="7165">MNTPIHINEPNTRNCDGVIAVKLTPPSVMIVSIMQHMYRLAVRLADKCEIEELNGGSYGLPTAIGA</sequence>
<dbReference type="AlphaFoldDB" id="X0HQV5"/>
<accession>X0HQV5</accession>
<dbReference type="HOGENOM" id="CLU_2831306_0_0_1"/>
<proteinExistence type="predicted"/>
<name>X0HQV5_FUSOX</name>
<organism evidence="1">
    <name type="scientific">Fusarium oxysporum f. sp. conglutinans race 2 54008</name>
    <dbReference type="NCBI Taxonomy" id="1089457"/>
    <lineage>
        <taxon>Eukaryota</taxon>
        <taxon>Fungi</taxon>
        <taxon>Dikarya</taxon>
        <taxon>Ascomycota</taxon>
        <taxon>Pezizomycotina</taxon>
        <taxon>Sordariomycetes</taxon>
        <taxon>Hypocreomycetidae</taxon>
        <taxon>Hypocreales</taxon>
        <taxon>Nectriaceae</taxon>
        <taxon>Fusarium</taxon>
        <taxon>Fusarium oxysporum species complex</taxon>
    </lineage>
</organism>
<evidence type="ECO:0000313" key="1">
    <source>
        <dbReference type="EMBL" id="EXL63614.1"/>
    </source>
</evidence>
<reference evidence="1" key="2">
    <citation type="submission" date="2014-03" db="EMBL/GenBank/DDBJ databases">
        <title>The Genome Annotation of Fusarium oxysporum PHW808.</title>
        <authorList>
            <consortium name="The Broad Institute Genomics Platform"/>
            <person name="Ma L.-J."/>
            <person name="Corby-Kistler H."/>
            <person name="Broz K."/>
            <person name="Gale L.R."/>
            <person name="Jonkers W."/>
            <person name="O'Donnell K."/>
            <person name="Ploetz R."/>
            <person name="Steinberg C."/>
            <person name="Schwartz D.C."/>
            <person name="VanEtten H."/>
            <person name="Zhou S."/>
            <person name="Young S.K."/>
            <person name="Zeng Q."/>
            <person name="Gargeya S."/>
            <person name="Fitzgerald M."/>
            <person name="Abouelleil A."/>
            <person name="Alvarado L."/>
            <person name="Chapman S.B."/>
            <person name="Gainer-Dewar J."/>
            <person name="Goldberg J."/>
            <person name="Griggs A."/>
            <person name="Gujja S."/>
            <person name="Hansen M."/>
            <person name="Howarth C."/>
            <person name="Imamovic A."/>
            <person name="Ireland A."/>
            <person name="Larimer J."/>
            <person name="McCowan C."/>
            <person name="Murphy C."/>
            <person name="Pearson M."/>
            <person name="Poon T.W."/>
            <person name="Priest M."/>
            <person name="Roberts A."/>
            <person name="Saif S."/>
            <person name="Shea T."/>
            <person name="Sykes S."/>
            <person name="Wortman J."/>
            <person name="Nusbaum C."/>
            <person name="Birren B."/>
        </authorList>
    </citation>
    <scope>NUCLEOTIDE SEQUENCE</scope>
    <source>
        <strain evidence="1">54008</strain>
    </source>
</reference>
<dbReference type="EMBL" id="KK034999">
    <property type="protein sequence ID" value="EXL63614.1"/>
    <property type="molecule type" value="Genomic_DNA"/>
</dbReference>
<gene>
    <name evidence="1" type="ORF">FOPG_20112</name>
</gene>